<evidence type="ECO:0000256" key="1">
    <source>
        <dbReference type="SAM" id="MobiDB-lite"/>
    </source>
</evidence>
<evidence type="ECO:0000313" key="3">
    <source>
        <dbReference type="Proteomes" id="UP001149090"/>
    </source>
</evidence>
<feature type="region of interest" description="Disordered" evidence="1">
    <location>
        <begin position="1"/>
        <end position="31"/>
    </location>
</feature>
<dbReference type="Proteomes" id="UP001149090">
    <property type="component" value="Unassembled WGS sequence"/>
</dbReference>
<keyword evidence="3" id="KW-1185">Reference proteome</keyword>
<dbReference type="EMBL" id="JAPDFW010000108">
    <property type="protein sequence ID" value="KAJ5069129.1"/>
    <property type="molecule type" value="Genomic_DNA"/>
</dbReference>
<organism evidence="2 3">
    <name type="scientific">Anaeramoeba ignava</name>
    <name type="common">Anaerobic marine amoeba</name>
    <dbReference type="NCBI Taxonomy" id="1746090"/>
    <lineage>
        <taxon>Eukaryota</taxon>
        <taxon>Metamonada</taxon>
        <taxon>Anaeramoebidae</taxon>
        <taxon>Anaeramoeba</taxon>
    </lineage>
</organism>
<name>A0A9Q0R6L6_ANAIG</name>
<evidence type="ECO:0000313" key="2">
    <source>
        <dbReference type="EMBL" id="KAJ5069129.1"/>
    </source>
</evidence>
<accession>A0A9Q0R6L6</accession>
<sequence>MNFPKLTKETKENRNEASEEQQQQQDLNETDLTEEQFKEIISQRMQKALDNRNKAIEEAYNTYFQAQQKLMHDFLDSIKQFEIEEFLSSLNKK</sequence>
<gene>
    <name evidence="2" type="ORF">M0811_11885</name>
</gene>
<reference evidence="2" key="1">
    <citation type="submission" date="2022-10" db="EMBL/GenBank/DDBJ databases">
        <title>Novel sulphate-reducing endosymbionts in the free-living metamonad Anaeramoeba.</title>
        <authorList>
            <person name="Jerlstrom-Hultqvist J."/>
            <person name="Cepicka I."/>
            <person name="Gallot-Lavallee L."/>
            <person name="Salas-Leiva D."/>
            <person name="Curtis B.A."/>
            <person name="Zahonova K."/>
            <person name="Pipaliya S."/>
            <person name="Dacks J."/>
            <person name="Roger A.J."/>
        </authorList>
    </citation>
    <scope>NUCLEOTIDE SEQUENCE</scope>
    <source>
        <strain evidence="2">BMAN</strain>
    </source>
</reference>
<proteinExistence type="predicted"/>
<feature type="compositionally biased region" description="Basic and acidic residues" evidence="1">
    <location>
        <begin position="1"/>
        <end position="17"/>
    </location>
</feature>
<protein>
    <submittedName>
        <fullName evidence="2">Uncharacterized protein</fullName>
    </submittedName>
</protein>
<dbReference type="AlphaFoldDB" id="A0A9Q0R6L6"/>
<comment type="caution">
    <text evidence="2">The sequence shown here is derived from an EMBL/GenBank/DDBJ whole genome shotgun (WGS) entry which is preliminary data.</text>
</comment>